<keyword evidence="5" id="KW-1185">Reference proteome</keyword>
<reference evidence="5" key="2">
    <citation type="submission" date="2011-03" db="EMBL/GenBank/DDBJ databases">
        <title>The complete genome of Desulfobacca acetoxidans DSM 11109.</title>
        <authorList>
            <consortium name="US DOE Joint Genome Institute (JGI-PGF)"/>
            <person name="Lucas S."/>
            <person name="Copeland A."/>
            <person name="Lapidus A."/>
            <person name="Bruce D."/>
            <person name="Goodwin L."/>
            <person name="Pitluck S."/>
            <person name="Peters L."/>
            <person name="Kyrpides N."/>
            <person name="Mavromatis K."/>
            <person name="Ivanova N."/>
            <person name="Ovchinnikova G."/>
            <person name="Teshima H."/>
            <person name="Detter J.C."/>
            <person name="Han C."/>
            <person name="Land M."/>
            <person name="Hauser L."/>
            <person name="Markowitz V."/>
            <person name="Cheng J.-F."/>
            <person name="Hugenholtz P."/>
            <person name="Woyke T."/>
            <person name="Wu D."/>
            <person name="Spring S."/>
            <person name="Schueler E."/>
            <person name="Brambilla E."/>
            <person name="Klenk H.-P."/>
            <person name="Eisen J.A."/>
        </authorList>
    </citation>
    <scope>NUCLEOTIDE SEQUENCE [LARGE SCALE GENOMIC DNA]</scope>
    <source>
        <strain evidence="5">ATCC 700848 / DSM 11109 / ASRB2</strain>
    </source>
</reference>
<proteinExistence type="predicted"/>
<organism evidence="4 5">
    <name type="scientific">Desulfobacca acetoxidans (strain ATCC 700848 / DSM 11109 / ASRB2)</name>
    <dbReference type="NCBI Taxonomy" id="880072"/>
    <lineage>
        <taxon>Bacteria</taxon>
        <taxon>Pseudomonadati</taxon>
        <taxon>Thermodesulfobacteriota</taxon>
        <taxon>Desulfobaccia</taxon>
        <taxon>Desulfobaccales</taxon>
        <taxon>Desulfobaccaceae</taxon>
        <taxon>Desulfobacca</taxon>
    </lineage>
</organism>
<feature type="domain" description="Peptidoglycan beta-N-acetylmuramidase NamZ C-terminal" evidence="3">
    <location>
        <begin position="660"/>
        <end position="809"/>
    </location>
</feature>
<dbReference type="eggNOG" id="COG3876">
    <property type="taxonomic scope" value="Bacteria"/>
</dbReference>
<dbReference type="InterPro" id="IPR012338">
    <property type="entry name" value="Beta-lactam/transpept-like"/>
</dbReference>
<dbReference type="SUPFAM" id="SSF56601">
    <property type="entry name" value="beta-lactamase/transpeptidase-like"/>
    <property type="match status" value="1"/>
</dbReference>
<reference evidence="4 5" key="1">
    <citation type="journal article" date="2011" name="Stand. Genomic Sci.">
        <title>Complete genome sequence of the acetate-degrading sulfate reducer Desulfobacca acetoxidans type strain (ASRB2).</title>
        <authorList>
            <person name="Goker M."/>
            <person name="Teshima H."/>
            <person name="Lapidus A."/>
            <person name="Nolan M."/>
            <person name="Lucas S."/>
            <person name="Hammon N."/>
            <person name="Deshpande S."/>
            <person name="Cheng J.F."/>
            <person name="Tapia R."/>
            <person name="Han C."/>
            <person name="Goodwin L."/>
            <person name="Pitluck S."/>
            <person name="Huntemann M."/>
            <person name="Liolios K."/>
            <person name="Ivanova N."/>
            <person name="Pagani I."/>
            <person name="Mavromatis K."/>
            <person name="Ovchinikova G."/>
            <person name="Pati A."/>
            <person name="Chen A."/>
            <person name="Palaniappan K."/>
            <person name="Land M."/>
            <person name="Hauser L."/>
            <person name="Brambilla E.M."/>
            <person name="Rohde M."/>
            <person name="Spring S."/>
            <person name="Detter J.C."/>
            <person name="Woyke T."/>
            <person name="Bristow J."/>
            <person name="Eisen J.A."/>
            <person name="Markowitz V."/>
            <person name="Hugenholtz P."/>
            <person name="Kyrpides N.C."/>
            <person name="Klenk H.P."/>
        </authorList>
    </citation>
    <scope>NUCLEOTIDE SEQUENCE [LARGE SCALE GENOMIC DNA]</scope>
    <source>
        <strain evidence="5">ATCC 700848 / DSM 11109 / ASRB2</strain>
    </source>
</reference>
<dbReference type="Gene3D" id="3.90.1150.140">
    <property type="match status" value="1"/>
</dbReference>
<accession>F2NBZ2</accession>
<feature type="domain" description="Beta-lactamase-related" evidence="1">
    <location>
        <begin position="75"/>
        <end position="401"/>
    </location>
</feature>
<dbReference type="InterPro" id="IPR048503">
    <property type="entry name" value="NamZ_C"/>
</dbReference>
<dbReference type="Gene3D" id="3.40.50.12170">
    <property type="entry name" value="Uncharacterised protein PF07075, DUF1343"/>
    <property type="match status" value="1"/>
</dbReference>
<dbReference type="InterPro" id="IPR048502">
    <property type="entry name" value="NamZ_N"/>
</dbReference>
<evidence type="ECO:0000259" key="1">
    <source>
        <dbReference type="Pfam" id="PF00144"/>
    </source>
</evidence>
<dbReference type="GO" id="GO:0033922">
    <property type="term" value="F:peptidoglycan beta-N-acetylmuramidase activity"/>
    <property type="evidence" value="ECO:0007669"/>
    <property type="project" value="InterPro"/>
</dbReference>
<dbReference type="Gene3D" id="3.40.710.10">
    <property type="entry name" value="DD-peptidase/beta-lactamase superfamily"/>
    <property type="match status" value="1"/>
</dbReference>
<dbReference type="KEGG" id="dao:Desac_0172"/>
<dbReference type="PANTHER" id="PTHR42915">
    <property type="entry name" value="HYPOTHETICAL 460 KDA PROTEIN IN FEUA-SIGW INTERGENIC REGION [PRECURSOR]"/>
    <property type="match status" value="1"/>
</dbReference>
<dbReference type="PANTHER" id="PTHR42915:SF1">
    <property type="entry name" value="PEPTIDOGLYCAN BETA-N-ACETYLMURAMIDASE NAMZ"/>
    <property type="match status" value="1"/>
</dbReference>
<dbReference type="HOGENOM" id="CLU_357050_0_0_7"/>
<gene>
    <name evidence="4" type="ordered locus">Desac_0172</name>
</gene>
<evidence type="ECO:0000313" key="4">
    <source>
        <dbReference type="EMBL" id="AEB08069.1"/>
    </source>
</evidence>
<dbReference type="Pfam" id="PF07075">
    <property type="entry name" value="NamZ_N"/>
    <property type="match status" value="1"/>
</dbReference>
<feature type="domain" description="Peptidoglycan beta-N-acetylmuramidase NamZ N-terminal" evidence="2">
    <location>
        <begin position="457"/>
        <end position="656"/>
    </location>
</feature>
<protein>
    <submittedName>
        <fullName evidence="4">Uncharacterized conserved protein UCP016719</fullName>
    </submittedName>
</protein>
<dbReference type="OrthoDB" id="5705574at2"/>
<evidence type="ECO:0000259" key="2">
    <source>
        <dbReference type="Pfam" id="PF07075"/>
    </source>
</evidence>
<evidence type="ECO:0000259" key="3">
    <source>
        <dbReference type="Pfam" id="PF20732"/>
    </source>
</evidence>
<dbReference type="eggNOG" id="COG1680">
    <property type="taxonomic scope" value="Bacteria"/>
</dbReference>
<dbReference type="AlphaFoldDB" id="F2NBZ2"/>
<dbReference type="InterPro" id="IPR001466">
    <property type="entry name" value="Beta-lactam-related"/>
</dbReference>
<name>F2NBZ2_DESAR</name>
<dbReference type="Pfam" id="PF00144">
    <property type="entry name" value="Beta-lactamase"/>
    <property type="match status" value="1"/>
</dbReference>
<dbReference type="Proteomes" id="UP000000483">
    <property type="component" value="Chromosome"/>
</dbReference>
<dbReference type="Pfam" id="PF20732">
    <property type="entry name" value="NamZ_C"/>
    <property type="match status" value="1"/>
</dbReference>
<dbReference type="EMBL" id="CP002629">
    <property type="protein sequence ID" value="AEB08069.1"/>
    <property type="molecule type" value="Genomic_DNA"/>
</dbReference>
<evidence type="ECO:0000313" key="5">
    <source>
        <dbReference type="Proteomes" id="UP000000483"/>
    </source>
</evidence>
<sequence length="809" mass="87775">MLMRIYRKIFPYISSIIFFALLVCCSGCKSAPPVPPGVRPTPPVEAPSPEIAVEPLPGLLVREDRCLDNLDAVGRQAIATGATPGAVILVGYRGVVAYRRAFGHRTLVPHMTPMTPGVIFDLASLTKVVATTTAIMQLADQGRLYLNAPAARYWPQFAAQGKGPITIRQLLTHTSGLRADVNPRLSWSGYDGALAAIAADTPVNHPGTAYHYSDANFIVLGEIVRRVSGLSLDGYCTQKIFRPLGLHHTFFRPRRDQAALIAPTDLRWGEVHDPTAYRMGGVAGHAGLFSTADDLAVFAQMLLSGGEYKGRRLLSRTAVAAMITPQVVPGNASRRGLGWDMRSPFSRAFTASFPSGSFGHTGFTGTSIWIDPDSKTFLIILTNRLHPNGRGQVKTLRTNAAAAVAAALRLGRPAASYGSKGASTMTGRGQSDFPDRVRTGIEVLASQGFAPLVGKTIGLITNHTGVDGTGRPTRLLLHQAPGVRLRVIFSPEHGLGGDLDAKVSSGQDPATGLPVRSLYGEVKRPTPGMLQGLDALVYDVQDVGVRFYTYITTLAYCMEAAAALDLDFYILDRPNPITAAVVQGPVLAPGLRSFVGYHPLPIRYGLTVGELARLFNRENKLGVKLHVVPMANYGRQMWYDQTGLPWVNPSPNLRSLTQAILYPGVALVESANVSVGRGTDTPFEIIGAPWINGARLTRYLGGRQIAGVAFEPTEFIPRTNRCRGQRCEGIRLRLTDRDTLDSPLLGIELAAALHRLYPARFQLDRNLGMIGSQNVLAAIKNGVDPVEIRRGWQHDLDNFICQRKRYLLY</sequence>
<dbReference type="STRING" id="880072.Desac_0172"/>
<dbReference type="InterPro" id="IPR008302">
    <property type="entry name" value="NamZ"/>
</dbReference>